<evidence type="ECO:0000313" key="2">
    <source>
        <dbReference type="Proteomes" id="UP000054350"/>
    </source>
</evidence>
<dbReference type="Proteomes" id="UP000054350">
    <property type="component" value="Unassembled WGS sequence"/>
</dbReference>
<dbReference type="VEuPathDB" id="FungiDB:AMAG_13519"/>
<protein>
    <submittedName>
        <fullName evidence="1">Uncharacterized protein</fullName>
    </submittedName>
</protein>
<reference evidence="1 2" key="1">
    <citation type="submission" date="2009-11" db="EMBL/GenBank/DDBJ databases">
        <title>Annotation of Allomyces macrogynus ATCC 38327.</title>
        <authorList>
            <consortium name="The Broad Institute Genome Sequencing Platform"/>
            <person name="Russ C."/>
            <person name="Cuomo C."/>
            <person name="Burger G."/>
            <person name="Gray M.W."/>
            <person name="Holland P.W.H."/>
            <person name="King N."/>
            <person name="Lang F.B.F."/>
            <person name="Roger A.J."/>
            <person name="Ruiz-Trillo I."/>
            <person name="Young S.K."/>
            <person name="Zeng Q."/>
            <person name="Gargeya S."/>
            <person name="Fitzgerald M."/>
            <person name="Haas B."/>
            <person name="Abouelleil A."/>
            <person name="Alvarado L."/>
            <person name="Arachchi H.M."/>
            <person name="Berlin A."/>
            <person name="Chapman S.B."/>
            <person name="Gearin G."/>
            <person name="Goldberg J."/>
            <person name="Griggs A."/>
            <person name="Gujja S."/>
            <person name="Hansen M."/>
            <person name="Heiman D."/>
            <person name="Howarth C."/>
            <person name="Larimer J."/>
            <person name="Lui A."/>
            <person name="MacDonald P.J.P."/>
            <person name="McCowen C."/>
            <person name="Montmayeur A."/>
            <person name="Murphy C."/>
            <person name="Neiman D."/>
            <person name="Pearson M."/>
            <person name="Priest M."/>
            <person name="Roberts A."/>
            <person name="Saif S."/>
            <person name="Shea T."/>
            <person name="Sisk P."/>
            <person name="Stolte C."/>
            <person name="Sykes S."/>
            <person name="Wortman J."/>
            <person name="Nusbaum C."/>
            <person name="Birren B."/>
        </authorList>
    </citation>
    <scope>NUCLEOTIDE SEQUENCE [LARGE SCALE GENOMIC DNA]</scope>
    <source>
        <strain evidence="1 2">ATCC 38327</strain>
    </source>
</reference>
<sequence length="693" mass="74866">MRPHTARMHLTRLLDLYRGHANRAAIRPAVEACLVQLEINGGKTVALMIAAQLAAHAVLPLVQVRLVAQYVAAEHADWLVRLMTTLFHRNYAATVQGLVQSPEIVQAVRHAAETLVTVAPARITQLQGVEVLALLAAKINLDVPPEALVQIHQSCLPDPGAAAAGAAASRMPVPKAAHFMACFAHRPTEYDLATVTTVMRWNPAAVVLVYHAYQGSWGVLEAIMGDWLGVQGVLRIDQGSATTVHIRRLLQNKDDLVRAALAHPDAMNPMVVLELLRNGAMKMHGPALSEWVLAHLLVAEEATFVHVDLIKAFVDFLLDNNPTTAPPLDAARLYSFLAPAPRTLPRSWTAGHALLLYYVLVYHARTGLAIMTTQTDVVVSAARSWPRFPQTFLQSIPMAPITLAYLDAPIGLPLLQALPPEAALLVTAAADGAASDPTSTTDWSRTTSPPALDTVVDWLGAGNLSAWRMAFVTHPGAVAVLTVNYALALAAVTTPGAVPPIVSCAMLLDFPVHVGGCTPLLHAAPTATVVTLLAQYVQLASASYKIEVARNTIVRAAVARAQREQERQMTTAAVQERPVTTLREMQEVVRHQENVLVRRVMEAMVDPVISDAAKGVIQDFVNVMVRRHPPLAKHLLYPGYLVPLVVKIPAMHARARLVQLIAHGPAGAHRDAWNDQYAVLLDGVREMVAIADA</sequence>
<evidence type="ECO:0000313" key="1">
    <source>
        <dbReference type="EMBL" id="KNE68881.1"/>
    </source>
</evidence>
<organism evidence="1 2">
    <name type="scientific">Allomyces macrogynus (strain ATCC 38327)</name>
    <name type="common">Allomyces javanicus var. macrogynus</name>
    <dbReference type="NCBI Taxonomy" id="578462"/>
    <lineage>
        <taxon>Eukaryota</taxon>
        <taxon>Fungi</taxon>
        <taxon>Fungi incertae sedis</taxon>
        <taxon>Blastocladiomycota</taxon>
        <taxon>Blastocladiomycetes</taxon>
        <taxon>Blastocladiales</taxon>
        <taxon>Blastocladiaceae</taxon>
        <taxon>Allomyces</taxon>
    </lineage>
</organism>
<name>A0A0L0T2B0_ALLM3</name>
<reference evidence="2" key="2">
    <citation type="submission" date="2009-11" db="EMBL/GenBank/DDBJ databases">
        <title>The Genome Sequence of Allomyces macrogynus strain ATCC 38327.</title>
        <authorList>
            <consortium name="The Broad Institute Genome Sequencing Platform"/>
            <person name="Russ C."/>
            <person name="Cuomo C."/>
            <person name="Shea T."/>
            <person name="Young S.K."/>
            <person name="Zeng Q."/>
            <person name="Koehrsen M."/>
            <person name="Haas B."/>
            <person name="Borodovsky M."/>
            <person name="Guigo R."/>
            <person name="Alvarado L."/>
            <person name="Berlin A."/>
            <person name="Borenstein D."/>
            <person name="Chen Z."/>
            <person name="Engels R."/>
            <person name="Freedman E."/>
            <person name="Gellesch M."/>
            <person name="Goldberg J."/>
            <person name="Griggs A."/>
            <person name="Gujja S."/>
            <person name="Heiman D."/>
            <person name="Hepburn T."/>
            <person name="Howarth C."/>
            <person name="Jen D."/>
            <person name="Larson L."/>
            <person name="Lewis B."/>
            <person name="Mehta T."/>
            <person name="Park D."/>
            <person name="Pearson M."/>
            <person name="Roberts A."/>
            <person name="Saif S."/>
            <person name="Shenoy N."/>
            <person name="Sisk P."/>
            <person name="Stolte C."/>
            <person name="Sykes S."/>
            <person name="Walk T."/>
            <person name="White J."/>
            <person name="Yandava C."/>
            <person name="Burger G."/>
            <person name="Gray M.W."/>
            <person name="Holland P.W.H."/>
            <person name="King N."/>
            <person name="Lang F.B.F."/>
            <person name="Roger A.J."/>
            <person name="Ruiz-Trillo I."/>
            <person name="Lander E."/>
            <person name="Nusbaum C."/>
        </authorList>
    </citation>
    <scope>NUCLEOTIDE SEQUENCE [LARGE SCALE GENOMIC DNA]</scope>
    <source>
        <strain evidence="2">ATCC 38327</strain>
    </source>
</reference>
<gene>
    <name evidence="1" type="ORF">AMAG_13519</name>
</gene>
<proteinExistence type="predicted"/>
<dbReference type="EMBL" id="GG745358">
    <property type="protein sequence ID" value="KNE68881.1"/>
    <property type="molecule type" value="Genomic_DNA"/>
</dbReference>
<dbReference type="AlphaFoldDB" id="A0A0L0T2B0"/>
<keyword evidence="2" id="KW-1185">Reference proteome</keyword>
<accession>A0A0L0T2B0</accession>